<name>A0A172U041_9BACT</name>
<proteinExistence type="predicted"/>
<gene>
    <name evidence="2" type="ORF">SY85_19810</name>
</gene>
<evidence type="ECO:0000256" key="1">
    <source>
        <dbReference type="SAM" id="SignalP"/>
    </source>
</evidence>
<dbReference type="Proteomes" id="UP000077177">
    <property type="component" value="Chromosome"/>
</dbReference>
<feature type="signal peptide" evidence="1">
    <location>
        <begin position="1"/>
        <end position="26"/>
    </location>
</feature>
<reference evidence="2 3" key="2">
    <citation type="journal article" date="2016" name="Int. J. Syst. Evol. Microbiol.">
        <title>Flavisolibacter tropicus sp. nov., isolated from tropical soil.</title>
        <authorList>
            <person name="Lee J.J."/>
            <person name="Kang M.S."/>
            <person name="Kim G.S."/>
            <person name="Lee C.S."/>
            <person name="Lim S."/>
            <person name="Lee J."/>
            <person name="Roh S.H."/>
            <person name="Kang H."/>
            <person name="Ha J.M."/>
            <person name="Bae S."/>
            <person name="Jung H.Y."/>
            <person name="Kim M.K."/>
        </authorList>
    </citation>
    <scope>NUCLEOTIDE SEQUENCE [LARGE SCALE GENOMIC DNA]</scope>
    <source>
        <strain evidence="2 3">LCS9</strain>
    </source>
</reference>
<dbReference type="STRING" id="1492898.SY85_19810"/>
<evidence type="ECO:0000313" key="3">
    <source>
        <dbReference type="Proteomes" id="UP000077177"/>
    </source>
</evidence>
<dbReference type="RefSeq" id="WP_066406806.1">
    <property type="nucleotide sequence ID" value="NZ_CP011390.1"/>
</dbReference>
<keyword evidence="3" id="KW-1185">Reference proteome</keyword>
<keyword evidence="1" id="KW-0732">Signal</keyword>
<organism evidence="2 3">
    <name type="scientific">Flavisolibacter tropicus</name>
    <dbReference type="NCBI Taxonomy" id="1492898"/>
    <lineage>
        <taxon>Bacteria</taxon>
        <taxon>Pseudomonadati</taxon>
        <taxon>Bacteroidota</taxon>
        <taxon>Chitinophagia</taxon>
        <taxon>Chitinophagales</taxon>
        <taxon>Chitinophagaceae</taxon>
        <taxon>Flavisolibacter</taxon>
    </lineage>
</organism>
<feature type="chain" id="PRO_5008001489" evidence="1">
    <location>
        <begin position="27"/>
        <end position="261"/>
    </location>
</feature>
<dbReference type="EMBL" id="CP011390">
    <property type="protein sequence ID" value="ANE52393.1"/>
    <property type="molecule type" value="Genomic_DNA"/>
</dbReference>
<dbReference type="AlphaFoldDB" id="A0A172U041"/>
<protein>
    <submittedName>
        <fullName evidence="2">Uncharacterized protein</fullName>
    </submittedName>
</protein>
<accession>A0A172U041</accession>
<sequence length="261" mass="29124">MNHQRCLHYVLGLLLLVITSFSPVCAQDFRVLTPVESAYFKKVNDIIRKTMPTQIGTMKLVQMDLVDASTTEKTMLAEHPKNKGPYRLGCSIEYGKTIDQVKTDSKLEEAINKALNDGNEAKERELNDKMSQVVSEQRCRVDIMINYDLLNFNYVKGKVIPMPIKDAVAYRSLFTEDVGEGVTYLIGTYVGVGEFKAAKNQPFEGTDGGVFEAEAKKEATEEMTIENVVFRIYAAPAIADQLIKQMDIAGLKAILGKKLTP</sequence>
<evidence type="ECO:0000313" key="2">
    <source>
        <dbReference type="EMBL" id="ANE52393.1"/>
    </source>
</evidence>
<dbReference type="KEGG" id="fla:SY85_19810"/>
<reference evidence="3" key="1">
    <citation type="submission" date="2015-01" db="EMBL/GenBank/DDBJ databases">
        <title>Flavisolibacter sp./LCS9/ whole genome sequencing.</title>
        <authorList>
            <person name="Kim M.K."/>
            <person name="Srinivasan S."/>
            <person name="Lee J.-J."/>
        </authorList>
    </citation>
    <scope>NUCLEOTIDE SEQUENCE [LARGE SCALE GENOMIC DNA]</scope>
    <source>
        <strain evidence="3">LCS9</strain>
    </source>
</reference>